<comment type="caution">
    <text evidence="1">The sequence shown here is derived from an EMBL/GenBank/DDBJ whole genome shotgun (WGS) entry which is preliminary data.</text>
</comment>
<gene>
    <name evidence="1" type="ORF">LCGC14_2163930</name>
</gene>
<organism evidence="1">
    <name type="scientific">marine sediment metagenome</name>
    <dbReference type="NCBI Taxonomy" id="412755"/>
    <lineage>
        <taxon>unclassified sequences</taxon>
        <taxon>metagenomes</taxon>
        <taxon>ecological metagenomes</taxon>
    </lineage>
</organism>
<protein>
    <submittedName>
        <fullName evidence="1">Uncharacterized protein</fullName>
    </submittedName>
</protein>
<evidence type="ECO:0000313" key="1">
    <source>
        <dbReference type="EMBL" id="KKL64545.1"/>
    </source>
</evidence>
<proteinExistence type="predicted"/>
<accession>A0A0F9G4P1</accession>
<feature type="non-terminal residue" evidence="1">
    <location>
        <position position="182"/>
    </location>
</feature>
<name>A0A0F9G4P1_9ZZZZ</name>
<sequence>MLVKLFRELEEEVLRNWNSQKDFAGLVKKYNQKPDFGFEALFNTEEWAKKFKDAGLPFLSEAVRTGGASVLADLVSDQVFDMTNPFVTETIRTRLDFFGTKVIGTTQKDIVKAIAAGLKENETIEQIAKRLERSFDLAEKLRAPRIARTEVTSGFNAGNVNGMQQSGVVDTHSWLTSRDADV</sequence>
<reference evidence="1" key="1">
    <citation type="journal article" date="2015" name="Nature">
        <title>Complex archaea that bridge the gap between prokaryotes and eukaryotes.</title>
        <authorList>
            <person name="Spang A."/>
            <person name="Saw J.H."/>
            <person name="Jorgensen S.L."/>
            <person name="Zaremba-Niedzwiedzka K."/>
            <person name="Martijn J."/>
            <person name="Lind A.E."/>
            <person name="van Eijk R."/>
            <person name="Schleper C."/>
            <person name="Guy L."/>
            <person name="Ettema T.J."/>
        </authorList>
    </citation>
    <scope>NUCLEOTIDE SEQUENCE</scope>
</reference>
<dbReference type="EMBL" id="LAZR01027811">
    <property type="protein sequence ID" value="KKL64545.1"/>
    <property type="molecule type" value="Genomic_DNA"/>
</dbReference>
<dbReference type="AlphaFoldDB" id="A0A0F9G4P1"/>